<evidence type="ECO:0000313" key="2">
    <source>
        <dbReference type="EMBL" id="QCB93185.1"/>
    </source>
</evidence>
<dbReference type="InterPro" id="IPR021903">
    <property type="entry name" value="DUF3515"/>
</dbReference>
<dbReference type="KEGG" id="celz:E5225_06080"/>
<dbReference type="EMBL" id="CP039291">
    <property type="protein sequence ID" value="QCB93185.1"/>
    <property type="molecule type" value="Genomic_DNA"/>
</dbReference>
<organism evidence="2 3">
    <name type="scientific">Cellulomonas shaoxiangyii</name>
    <dbReference type="NCBI Taxonomy" id="2566013"/>
    <lineage>
        <taxon>Bacteria</taxon>
        <taxon>Bacillati</taxon>
        <taxon>Actinomycetota</taxon>
        <taxon>Actinomycetes</taxon>
        <taxon>Micrococcales</taxon>
        <taxon>Cellulomonadaceae</taxon>
        <taxon>Cellulomonas</taxon>
    </lineage>
</organism>
<dbReference type="AlphaFoldDB" id="A0A4V1CMJ7"/>
<evidence type="ECO:0000313" key="3">
    <source>
        <dbReference type="Proteomes" id="UP000296469"/>
    </source>
</evidence>
<sequence>MRCGAAPAHRHGRARAPSRPRAGTSGGGGYRGDVSPRRALPLAAAVLVTLAACAPTVAVDVAPHAADPVCASVVLALPDQLSEDLPRLETDAQATTAWGRPDAAVVLRCGVEPLGPTTDRCQSVTTPNGPTIDWVVVEESGDWRFTTYGRVPAVEVRVPEAVTEFSTTSFVDLLGPAVALTTQERACL</sequence>
<proteinExistence type="predicted"/>
<reference evidence="2 3" key="1">
    <citation type="submission" date="2019-04" db="EMBL/GenBank/DDBJ databases">
        <title>Isolation and identification of Cellulomonas shaoxiangyii sp. Nov. isolated from feces of the Tibetan antelopes (Pantholops hodgsonii) in the Qinghai-Tibet plateau of China.</title>
        <authorList>
            <person name="Tian Z."/>
        </authorList>
    </citation>
    <scope>NUCLEOTIDE SEQUENCE [LARGE SCALE GENOMIC DNA]</scope>
    <source>
        <strain evidence="2 3">Z28</strain>
    </source>
</reference>
<feature type="region of interest" description="Disordered" evidence="1">
    <location>
        <begin position="1"/>
        <end position="34"/>
    </location>
</feature>
<dbReference type="Proteomes" id="UP000296469">
    <property type="component" value="Chromosome"/>
</dbReference>
<protein>
    <submittedName>
        <fullName evidence="2">DUF3515 family protein</fullName>
    </submittedName>
</protein>
<dbReference type="OrthoDB" id="4331648at2"/>
<dbReference type="Pfam" id="PF12028">
    <property type="entry name" value="DUF3515"/>
    <property type="match status" value="1"/>
</dbReference>
<gene>
    <name evidence="2" type="ORF">E5225_06080</name>
</gene>
<keyword evidence="3" id="KW-1185">Reference proteome</keyword>
<name>A0A4V1CMJ7_9CELL</name>
<evidence type="ECO:0000256" key="1">
    <source>
        <dbReference type="SAM" id="MobiDB-lite"/>
    </source>
</evidence>
<accession>A0A4V1CMJ7</accession>
<feature type="compositionally biased region" description="Basic residues" evidence="1">
    <location>
        <begin position="8"/>
        <end position="18"/>
    </location>
</feature>